<feature type="domain" description="Metallo-beta-lactamase" evidence="5">
    <location>
        <begin position="63"/>
        <end position="268"/>
    </location>
</feature>
<dbReference type="InterPro" id="IPR001279">
    <property type="entry name" value="Metallo-B-lactamas"/>
</dbReference>
<gene>
    <name evidence="6" type="ORF">AKJ09_02202</name>
</gene>
<evidence type="ECO:0000256" key="4">
    <source>
        <dbReference type="ARBA" id="ARBA00022833"/>
    </source>
</evidence>
<organism evidence="6 7">
    <name type="scientific">Labilithrix luteola</name>
    <dbReference type="NCBI Taxonomy" id="1391654"/>
    <lineage>
        <taxon>Bacteria</taxon>
        <taxon>Pseudomonadati</taxon>
        <taxon>Myxococcota</taxon>
        <taxon>Polyangia</taxon>
        <taxon>Polyangiales</taxon>
        <taxon>Labilitrichaceae</taxon>
        <taxon>Labilithrix</taxon>
    </lineage>
</organism>
<dbReference type="Gene3D" id="3.60.15.10">
    <property type="entry name" value="Ribonuclease Z/Hydroxyacylglutathione hydrolase-like"/>
    <property type="match status" value="1"/>
</dbReference>
<dbReference type="KEGG" id="llu:AKJ09_02202"/>
<dbReference type="PANTHER" id="PTHR42978">
    <property type="entry name" value="QUORUM-QUENCHING LACTONASE YTNP-RELATED-RELATED"/>
    <property type="match status" value="1"/>
</dbReference>
<evidence type="ECO:0000256" key="3">
    <source>
        <dbReference type="ARBA" id="ARBA00022801"/>
    </source>
</evidence>
<evidence type="ECO:0000256" key="2">
    <source>
        <dbReference type="ARBA" id="ARBA00022723"/>
    </source>
</evidence>
<dbReference type="InterPro" id="IPR036866">
    <property type="entry name" value="RibonucZ/Hydroxyglut_hydro"/>
</dbReference>
<dbReference type="STRING" id="1391654.AKJ09_02202"/>
<name>A0A0K1PPT6_9BACT</name>
<proteinExistence type="inferred from homology"/>
<dbReference type="EMBL" id="CP012333">
    <property type="protein sequence ID" value="AKU95538.1"/>
    <property type="molecule type" value="Genomic_DNA"/>
</dbReference>
<keyword evidence="2" id="KW-0479">Metal-binding</keyword>
<dbReference type="SMART" id="SM00849">
    <property type="entry name" value="Lactamase_B"/>
    <property type="match status" value="1"/>
</dbReference>
<dbReference type="SUPFAM" id="SSF56281">
    <property type="entry name" value="Metallo-hydrolase/oxidoreductase"/>
    <property type="match status" value="1"/>
</dbReference>
<keyword evidence="7" id="KW-1185">Reference proteome</keyword>
<keyword evidence="3" id="KW-0378">Hydrolase</keyword>
<comment type="similarity">
    <text evidence="1">Belongs to the metallo-beta-lactamase superfamily.</text>
</comment>
<dbReference type="Proteomes" id="UP000064967">
    <property type="component" value="Chromosome"/>
</dbReference>
<reference evidence="6 7" key="1">
    <citation type="submission" date="2015-08" db="EMBL/GenBank/DDBJ databases">
        <authorList>
            <person name="Babu N.S."/>
            <person name="Beckwith C.J."/>
            <person name="Beseler K.G."/>
            <person name="Brison A."/>
            <person name="Carone J.V."/>
            <person name="Caskin T.P."/>
            <person name="Diamond M."/>
            <person name="Durham M.E."/>
            <person name="Foxe J.M."/>
            <person name="Go M."/>
            <person name="Henderson B.A."/>
            <person name="Jones I.B."/>
            <person name="McGettigan J.A."/>
            <person name="Micheletti S.J."/>
            <person name="Nasrallah M.E."/>
            <person name="Ortiz D."/>
            <person name="Piller C.R."/>
            <person name="Privatt S.R."/>
            <person name="Schneider S.L."/>
            <person name="Sharp S."/>
            <person name="Smith T.C."/>
            <person name="Stanton J.D."/>
            <person name="Ullery H.E."/>
            <person name="Wilson R.J."/>
            <person name="Serrano M.G."/>
            <person name="Buck G."/>
            <person name="Lee V."/>
            <person name="Wang Y."/>
            <person name="Carvalho R."/>
            <person name="Voegtly L."/>
            <person name="Shi R."/>
            <person name="Duckworth R."/>
            <person name="Johnson A."/>
            <person name="Loviza R."/>
            <person name="Walstead R."/>
            <person name="Shah Z."/>
            <person name="Kiflezghi M."/>
            <person name="Wade K."/>
            <person name="Ball S.L."/>
            <person name="Bradley K.W."/>
            <person name="Asai D.J."/>
            <person name="Bowman C.A."/>
            <person name="Russell D.A."/>
            <person name="Pope W.H."/>
            <person name="Jacobs-Sera D."/>
            <person name="Hendrix R.W."/>
            <person name="Hatfull G.F."/>
        </authorList>
    </citation>
    <scope>NUCLEOTIDE SEQUENCE [LARGE SCALE GENOMIC DNA]</scope>
    <source>
        <strain evidence="6 7">DSM 27648</strain>
    </source>
</reference>
<dbReference type="GO" id="GO:0046872">
    <property type="term" value="F:metal ion binding"/>
    <property type="evidence" value="ECO:0007669"/>
    <property type="project" value="UniProtKB-KW"/>
</dbReference>
<evidence type="ECO:0000256" key="1">
    <source>
        <dbReference type="ARBA" id="ARBA00007749"/>
    </source>
</evidence>
<dbReference type="CDD" id="cd07720">
    <property type="entry name" value="OPHC2-like_MBL-fold"/>
    <property type="match status" value="1"/>
</dbReference>
<accession>A0A0K1PPT6</accession>
<protein>
    <recommendedName>
        <fullName evidence="5">Metallo-beta-lactamase domain-containing protein</fullName>
    </recommendedName>
</protein>
<sequence length="289" mass="30590">MCISSGAVVDAAPKRFAFGSVVVVALADGHFDLDAARLLLPPDQGIVEPWLARAGLGSVVRSTVNAFLIDSGDRRVLVDAGAGDLQDATLGRLESSLRAAGYEPDAIDDVLLTHLHPDHVGGVSRRGRAVFPRARVHVDAREAAFWQNESNATAVDASVRASFEGAIASLRPYAEEERLITFEPGATVVAGIRAVGLEGHTVGHTGFRLESEGETLVFCGDALHVASVQCADPAVAIRYDAAPTAACDARERLFADAAARGYWLAAAHAPFPGIGRVRRRDDGYAWEEA</sequence>
<dbReference type="OrthoDB" id="5443440at2"/>
<dbReference type="RefSeq" id="WP_146646972.1">
    <property type="nucleotide sequence ID" value="NZ_CP012333.1"/>
</dbReference>
<evidence type="ECO:0000313" key="7">
    <source>
        <dbReference type="Proteomes" id="UP000064967"/>
    </source>
</evidence>
<evidence type="ECO:0000313" key="6">
    <source>
        <dbReference type="EMBL" id="AKU95538.1"/>
    </source>
</evidence>
<dbReference type="AlphaFoldDB" id="A0A0K1PPT6"/>
<evidence type="ECO:0000259" key="5">
    <source>
        <dbReference type="SMART" id="SM00849"/>
    </source>
</evidence>
<dbReference type="Pfam" id="PF00753">
    <property type="entry name" value="Lactamase_B"/>
    <property type="match status" value="1"/>
</dbReference>
<dbReference type="PANTHER" id="PTHR42978:SF6">
    <property type="entry name" value="QUORUM-QUENCHING LACTONASE YTNP-RELATED"/>
    <property type="match status" value="1"/>
</dbReference>
<keyword evidence="4" id="KW-0862">Zinc</keyword>
<dbReference type="GO" id="GO:0016787">
    <property type="term" value="F:hydrolase activity"/>
    <property type="evidence" value="ECO:0007669"/>
    <property type="project" value="UniProtKB-KW"/>
</dbReference>
<dbReference type="InterPro" id="IPR051013">
    <property type="entry name" value="MBL_superfamily_lactonases"/>
</dbReference>